<organism evidence="1 2">
    <name type="scientific">Burkholderia multivorans CGD2</name>
    <dbReference type="NCBI Taxonomy" id="513052"/>
    <lineage>
        <taxon>Bacteria</taxon>
        <taxon>Pseudomonadati</taxon>
        <taxon>Pseudomonadota</taxon>
        <taxon>Betaproteobacteria</taxon>
        <taxon>Burkholderiales</taxon>
        <taxon>Burkholderiaceae</taxon>
        <taxon>Burkholderia</taxon>
        <taxon>Burkholderia cepacia complex</taxon>
    </lineage>
</organism>
<protein>
    <submittedName>
        <fullName evidence="1">Uncharacterized protein</fullName>
    </submittedName>
</protein>
<reference evidence="1 2" key="1">
    <citation type="journal article" date="2012" name="J. Bacteriol.">
        <title>Draft Genome Sequence Determination for Cystic Fibrosis and Chronic Granulomatous Disease Burkholderia multivorans Isolates.</title>
        <authorList>
            <person name="Varga J.J."/>
            <person name="Losada L."/>
            <person name="Zelazny A.M."/>
            <person name="Brinkac L."/>
            <person name="Harkins D."/>
            <person name="Radune D."/>
            <person name="Hostetler J."/>
            <person name="Sampaio E.P."/>
            <person name="Ronning C.M."/>
            <person name="Nierman W.C."/>
            <person name="Greenberg D.E."/>
            <person name="Holland S.M."/>
            <person name="Goldberg J.B."/>
        </authorList>
    </citation>
    <scope>NUCLEOTIDE SEQUENCE [LARGE SCALE GENOMIC DNA]</scope>
    <source>
        <strain evidence="1 2">CGD2</strain>
    </source>
</reference>
<dbReference type="EMBL" id="ACFC01000002">
    <property type="protein sequence ID" value="EEE08806.1"/>
    <property type="molecule type" value="Genomic_DNA"/>
</dbReference>
<dbReference type="AlphaFoldDB" id="B9BLI9"/>
<sequence>MSLPDTNPRHDARLSEEHARAACRAETGSGFGVLFANRT</sequence>
<name>B9BLI9_9BURK</name>
<comment type="caution">
    <text evidence="1">The sequence shown here is derived from an EMBL/GenBank/DDBJ whole genome shotgun (WGS) entry which is preliminary data.</text>
</comment>
<proteinExistence type="predicted"/>
<evidence type="ECO:0000313" key="1">
    <source>
        <dbReference type="EMBL" id="EEE08806.1"/>
    </source>
</evidence>
<evidence type="ECO:0000313" key="2">
    <source>
        <dbReference type="Proteomes" id="UP000004535"/>
    </source>
</evidence>
<dbReference type="Proteomes" id="UP000004535">
    <property type="component" value="Unassembled WGS sequence"/>
</dbReference>
<accession>B9BLI9</accession>
<gene>
    <name evidence="1" type="ORF">BURMUCGD2_5947</name>
</gene>